<accession>A0A9P7JSW3</accession>
<protein>
    <submittedName>
        <fullName evidence="1">Uncharacterized protein</fullName>
    </submittedName>
</protein>
<dbReference type="Proteomes" id="UP000823399">
    <property type="component" value="Unassembled WGS sequence"/>
</dbReference>
<name>A0A9P7JSW3_9AGAM</name>
<organism evidence="1 2">
    <name type="scientific">Suillus discolor</name>
    <dbReference type="NCBI Taxonomy" id="1912936"/>
    <lineage>
        <taxon>Eukaryota</taxon>
        <taxon>Fungi</taxon>
        <taxon>Dikarya</taxon>
        <taxon>Basidiomycota</taxon>
        <taxon>Agaricomycotina</taxon>
        <taxon>Agaricomycetes</taxon>
        <taxon>Agaricomycetidae</taxon>
        <taxon>Boletales</taxon>
        <taxon>Suillineae</taxon>
        <taxon>Suillaceae</taxon>
        <taxon>Suillus</taxon>
    </lineage>
</organism>
<dbReference type="EMBL" id="JABBWM010000036">
    <property type="protein sequence ID" value="KAG2106242.1"/>
    <property type="molecule type" value="Genomic_DNA"/>
</dbReference>
<keyword evidence="2" id="KW-1185">Reference proteome</keyword>
<reference evidence="1" key="1">
    <citation type="journal article" date="2020" name="New Phytol.">
        <title>Comparative genomics reveals dynamic genome evolution in host specialist ectomycorrhizal fungi.</title>
        <authorList>
            <person name="Lofgren L.A."/>
            <person name="Nguyen N.H."/>
            <person name="Vilgalys R."/>
            <person name="Ruytinx J."/>
            <person name="Liao H.L."/>
            <person name="Branco S."/>
            <person name="Kuo A."/>
            <person name="LaButti K."/>
            <person name="Lipzen A."/>
            <person name="Andreopoulos W."/>
            <person name="Pangilinan J."/>
            <person name="Riley R."/>
            <person name="Hundley H."/>
            <person name="Na H."/>
            <person name="Barry K."/>
            <person name="Grigoriev I.V."/>
            <person name="Stajich J.E."/>
            <person name="Kennedy P.G."/>
        </authorList>
    </citation>
    <scope>NUCLEOTIDE SEQUENCE</scope>
    <source>
        <strain evidence="1">FC423</strain>
    </source>
</reference>
<proteinExistence type="predicted"/>
<comment type="caution">
    <text evidence="1">The sequence shown here is derived from an EMBL/GenBank/DDBJ whole genome shotgun (WGS) entry which is preliminary data.</text>
</comment>
<dbReference type="AlphaFoldDB" id="A0A9P7JSW3"/>
<dbReference type="OrthoDB" id="2682902at2759"/>
<gene>
    <name evidence="1" type="ORF">F5147DRAFT_653987</name>
</gene>
<sequence length="200" mass="22786">MPLPSAPSQSTRRTVTLQIESAVIDCVKEDASRFMNLFLFQSSLYPSTNEVDKLAIAALKCAIGKHPKNGGELKEWKSSTEGQKFLSRLKGNVRKIHKDCSQGCAWGLFSSYLIFTSEYYLACRNILQMENTAMLEEWLVLRYRFSHSRKRGVLWGIERGNELKEFYGLLDCLHDFLVTLLNSRHCNMEAPPVDMDLGTP</sequence>
<evidence type="ECO:0000313" key="1">
    <source>
        <dbReference type="EMBL" id="KAG2106242.1"/>
    </source>
</evidence>
<dbReference type="GeneID" id="64696088"/>
<evidence type="ECO:0000313" key="2">
    <source>
        <dbReference type="Proteomes" id="UP000823399"/>
    </source>
</evidence>
<dbReference type="RefSeq" id="XP_041291552.1">
    <property type="nucleotide sequence ID" value="XM_041433829.1"/>
</dbReference>